<dbReference type="GO" id="GO:0007268">
    <property type="term" value="P:chemical synaptic transmission"/>
    <property type="evidence" value="ECO:0007669"/>
    <property type="project" value="TreeGrafter"/>
</dbReference>
<keyword evidence="2 6" id="KW-0812">Transmembrane</keyword>
<evidence type="ECO:0000256" key="4">
    <source>
        <dbReference type="ARBA" id="ARBA00023136"/>
    </source>
</evidence>
<feature type="transmembrane region" description="Helical" evidence="6">
    <location>
        <begin position="543"/>
        <end position="562"/>
    </location>
</feature>
<dbReference type="GO" id="GO:1990573">
    <property type="term" value="P:potassium ion import across plasma membrane"/>
    <property type="evidence" value="ECO:0007669"/>
    <property type="project" value="TreeGrafter"/>
</dbReference>
<dbReference type="GO" id="GO:0006884">
    <property type="term" value="P:cell volume homeostasis"/>
    <property type="evidence" value="ECO:0007669"/>
    <property type="project" value="TreeGrafter"/>
</dbReference>
<dbReference type="InterPro" id="IPR004842">
    <property type="entry name" value="SLC12A_fam"/>
</dbReference>
<feature type="region of interest" description="Disordered" evidence="5">
    <location>
        <begin position="44"/>
        <end position="63"/>
    </location>
</feature>
<dbReference type="PANTHER" id="PTHR11827">
    <property type="entry name" value="SOLUTE CARRIER FAMILY 12, CATION COTRANSPORTERS"/>
    <property type="match status" value="1"/>
</dbReference>
<feature type="transmembrane region" description="Helical" evidence="6">
    <location>
        <begin position="280"/>
        <end position="297"/>
    </location>
</feature>
<feature type="domain" description="Amino acid permease/ SLC12A" evidence="7">
    <location>
        <begin position="407"/>
        <end position="681"/>
    </location>
</feature>
<feature type="transmembrane region" description="Helical" evidence="6">
    <location>
        <begin position="148"/>
        <end position="173"/>
    </location>
</feature>
<evidence type="ECO:0000313" key="10">
    <source>
        <dbReference type="WBParaSite" id="Pan_g8132.t2"/>
    </source>
</evidence>
<name>A0A7E4W960_PANRE</name>
<dbReference type="InterPro" id="IPR018491">
    <property type="entry name" value="SLC12_C"/>
</dbReference>
<dbReference type="GO" id="GO:0005886">
    <property type="term" value="C:plasma membrane"/>
    <property type="evidence" value="ECO:0007669"/>
    <property type="project" value="TreeGrafter"/>
</dbReference>
<comment type="subcellular location">
    <subcellularLocation>
        <location evidence="1">Membrane</location>
        <topology evidence="1">Multi-pass membrane protein</topology>
    </subcellularLocation>
</comment>
<dbReference type="WBParaSite" id="Pan_g8132.t2">
    <property type="protein sequence ID" value="Pan_g8132.t2"/>
    <property type="gene ID" value="Pan_g8132"/>
</dbReference>
<keyword evidence="9" id="KW-1185">Reference proteome</keyword>
<dbReference type="GO" id="GO:0055075">
    <property type="term" value="P:potassium ion homeostasis"/>
    <property type="evidence" value="ECO:0007669"/>
    <property type="project" value="TreeGrafter"/>
</dbReference>
<accession>A0A7E4W960</accession>
<feature type="transmembrane region" description="Helical" evidence="6">
    <location>
        <begin position="569"/>
        <end position="590"/>
    </location>
</feature>
<dbReference type="Pfam" id="PF00324">
    <property type="entry name" value="AA_permease"/>
    <property type="match status" value="2"/>
</dbReference>
<dbReference type="Proteomes" id="UP000492821">
    <property type="component" value="Unassembled WGS sequence"/>
</dbReference>
<evidence type="ECO:0000259" key="8">
    <source>
        <dbReference type="Pfam" id="PF03522"/>
    </source>
</evidence>
<dbReference type="PANTHER" id="PTHR11827:SF55">
    <property type="entry name" value="POTASSIUM_CHLORIDE COTRANSPORTER 3"/>
    <property type="match status" value="1"/>
</dbReference>
<dbReference type="Gene3D" id="1.20.1740.10">
    <property type="entry name" value="Amino acid/polyamine transporter I"/>
    <property type="match status" value="1"/>
</dbReference>
<feature type="transmembrane region" description="Helical" evidence="6">
    <location>
        <begin position="444"/>
        <end position="470"/>
    </location>
</feature>
<dbReference type="GO" id="GO:0045202">
    <property type="term" value="C:synapse"/>
    <property type="evidence" value="ECO:0007669"/>
    <property type="project" value="GOC"/>
</dbReference>
<feature type="domain" description="SLC12A transporter C-terminal" evidence="8">
    <location>
        <begin position="820"/>
        <end position="907"/>
    </location>
</feature>
<keyword evidence="3 6" id="KW-1133">Transmembrane helix</keyword>
<reference evidence="10" key="2">
    <citation type="submission" date="2020-10" db="UniProtKB">
        <authorList>
            <consortium name="WormBaseParasite"/>
        </authorList>
    </citation>
    <scope>IDENTIFICATION</scope>
</reference>
<organism evidence="9 10">
    <name type="scientific">Panagrellus redivivus</name>
    <name type="common">Microworm</name>
    <dbReference type="NCBI Taxonomy" id="6233"/>
    <lineage>
        <taxon>Eukaryota</taxon>
        <taxon>Metazoa</taxon>
        <taxon>Ecdysozoa</taxon>
        <taxon>Nematoda</taxon>
        <taxon>Chromadorea</taxon>
        <taxon>Rhabditida</taxon>
        <taxon>Tylenchina</taxon>
        <taxon>Panagrolaimomorpha</taxon>
        <taxon>Panagrolaimoidea</taxon>
        <taxon>Panagrolaimidae</taxon>
        <taxon>Panagrellus</taxon>
    </lineage>
</organism>
<feature type="transmembrane region" description="Helical" evidence="6">
    <location>
        <begin position="254"/>
        <end position="274"/>
    </location>
</feature>
<keyword evidence="4 6" id="KW-0472">Membrane</keyword>
<evidence type="ECO:0000256" key="2">
    <source>
        <dbReference type="ARBA" id="ARBA00022692"/>
    </source>
</evidence>
<feature type="domain" description="Amino acid permease/ SLC12A" evidence="7">
    <location>
        <begin position="123"/>
        <end position="297"/>
    </location>
</feature>
<evidence type="ECO:0000256" key="5">
    <source>
        <dbReference type="SAM" id="MobiDB-lite"/>
    </source>
</evidence>
<dbReference type="InterPro" id="IPR004841">
    <property type="entry name" value="AA-permease/SLC12A_dom"/>
</dbReference>
<sequence length="1075" mass="118308">MVIKPLQRVLSLMDGRQRRFSTLTQLNPETFKVIRTDERLRSITDDPELAQAPPVRRADRKQSVSQILHDKINNLALFRDDDEEAAKVPSGGAAVIAGYTVPGPSERASSERKKANLGVMLGVYLPTIQHILGVTMFIRLFWVVGIAGIWQTMILLLLCCACTLLTSISLSAVATNGVVESGGAYFMISRNLGAEFGSAVGILFYLANTVATSMYLVGGVEVLLLYIFPSMTIGGEEVHSDVGAFGMMTNNYRIYGTALLLLEVIIVALGVRFVQLLAPVSLACVILSIIACFAGGIEKAVANNGQHVCMLDDMLLPSKVYMNTSDLSQVCTFCEKSDEVRAFFCDVDDETLCKEFGAGTMECRKAFTGFSSETLNKNLNPLYLDKDEAFPGRKASKNEVSQDARVTFWILLAIYFPAVTGIMTGTNMSGDLADPQKSIPSGTIAATTTTSIIYFALALLFGASIEGAVLRDKSGKSLDSSLVVASLAWPTPWVVIIGSFLSTFGAALQCLCSAPRLLQSIAKDDVIPMLSPFARVTKSNEPFLGLLFTAFIAELAILLGAVDHIAEVLDFFFLMCYAFVNLICALHSLLGAPNWRPRYKYYHWSLSLAGGFLCFFIMFASNWVYALISCALTMIIYKYVEWKGAKKEWGDGIRGLALTTAQYSLLKVEDKDPHPKNWRPQLMILVDGKYSKETIDLRSVNLLNLAGQMKAGRGLAIAVGFVRSDNLHGLKKRGEEIKQRIAADMVAARLRGFGKCLFYEETQIRGAVSALYQSVGIGGLRPNTVILNFPKHGLDETALDQRIFGEQLVRGVQTENCVIVCKGITDFPKPSARLIGTMDIWWIVHDGGILMLIAYLLQQHKVWKGCKLRIFVIAEDDDNTPDLKAKLQKHIYMLRIDAMLFIVSTVNEADELDDDARIKTIQMEERSTRLRASFVRGAANGYVNQAFNISVDEPEKPITNNTLKAVKTAETSFTNDTESRKNSSDSTPPTPDDIFEDVKLDDVKFKKMTDAVRVNRVMLEYSANSQLVLLSLPKPPRSVTALIETYLVYVETLTEGLPRVLLIGGSGKEVITADS</sequence>
<evidence type="ECO:0000259" key="7">
    <source>
        <dbReference type="Pfam" id="PF00324"/>
    </source>
</evidence>
<feature type="domain" description="SLC12A transporter C-terminal" evidence="8">
    <location>
        <begin position="956"/>
        <end position="1073"/>
    </location>
</feature>
<proteinExistence type="predicted"/>
<evidence type="ECO:0000256" key="6">
    <source>
        <dbReference type="SAM" id="Phobius"/>
    </source>
</evidence>
<protein>
    <submittedName>
        <fullName evidence="10">Amino acid permease</fullName>
    </submittedName>
</protein>
<reference evidence="9" key="1">
    <citation type="journal article" date="2013" name="Genetics">
        <title>The draft genome and transcriptome of Panagrellus redivivus are shaped by the harsh demands of a free-living lifestyle.</title>
        <authorList>
            <person name="Srinivasan J."/>
            <person name="Dillman A.R."/>
            <person name="Macchietto M.G."/>
            <person name="Heikkinen L."/>
            <person name="Lakso M."/>
            <person name="Fracchia K.M."/>
            <person name="Antoshechkin I."/>
            <person name="Mortazavi A."/>
            <person name="Wong G."/>
            <person name="Sternberg P.W."/>
        </authorList>
    </citation>
    <scope>NUCLEOTIDE SEQUENCE [LARGE SCALE GENOMIC DNA]</scope>
    <source>
        <strain evidence="9">MT8872</strain>
    </source>
</reference>
<feature type="region of interest" description="Disordered" evidence="5">
    <location>
        <begin position="969"/>
        <end position="993"/>
    </location>
</feature>
<feature type="transmembrane region" description="Helical" evidence="6">
    <location>
        <begin position="117"/>
        <end position="142"/>
    </location>
</feature>
<evidence type="ECO:0000313" key="9">
    <source>
        <dbReference type="Proteomes" id="UP000492821"/>
    </source>
</evidence>
<feature type="transmembrane region" description="Helical" evidence="6">
    <location>
        <begin position="406"/>
        <end position="424"/>
    </location>
</feature>
<dbReference type="GO" id="GO:0055064">
    <property type="term" value="P:chloride ion homeostasis"/>
    <property type="evidence" value="ECO:0007669"/>
    <property type="project" value="TreeGrafter"/>
</dbReference>
<evidence type="ECO:0000256" key="3">
    <source>
        <dbReference type="ARBA" id="ARBA00022989"/>
    </source>
</evidence>
<dbReference type="AlphaFoldDB" id="A0A7E4W960"/>
<evidence type="ECO:0000256" key="1">
    <source>
        <dbReference type="ARBA" id="ARBA00004141"/>
    </source>
</evidence>
<feature type="transmembrane region" description="Helical" evidence="6">
    <location>
        <begin position="610"/>
        <end position="637"/>
    </location>
</feature>
<dbReference type="GO" id="GO:0015379">
    <property type="term" value="F:potassium:chloride symporter activity"/>
    <property type="evidence" value="ECO:0007669"/>
    <property type="project" value="TreeGrafter"/>
</dbReference>
<dbReference type="Pfam" id="PF03522">
    <property type="entry name" value="SLC12"/>
    <property type="match status" value="2"/>
</dbReference>
<feature type="transmembrane region" description="Helical" evidence="6">
    <location>
        <begin position="185"/>
        <end position="207"/>
    </location>
</feature>